<protein>
    <submittedName>
        <fullName evidence="1">Uncharacterized protein</fullName>
    </submittedName>
</protein>
<comment type="caution">
    <text evidence="1">The sequence shown here is derived from an EMBL/GenBank/DDBJ whole genome shotgun (WGS) entry which is preliminary data.</text>
</comment>
<accession>A0ABW2AFA1</accession>
<proteinExistence type="predicted"/>
<sequence>MEITTMTQQCDEHAVMTSALPMMTSVHLAAARGRVQGISAFAAGSVNGLVMRDRSVDGISISAVGAADFGVKRDVPTYNSKFAGGVRCSLLARPPV</sequence>
<dbReference type="EMBL" id="JBHSWH010000001">
    <property type="protein sequence ID" value="MFC6705579.1"/>
    <property type="molecule type" value="Genomic_DNA"/>
</dbReference>
<evidence type="ECO:0000313" key="1">
    <source>
        <dbReference type="EMBL" id="MFC6705579.1"/>
    </source>
</evidence>
<reference evidence="2" key="1">
    <citation type="journal article" date="2019" name="Int. J. Syst. Evol. Microbiol.">
        <title>The Global Catalogue of Microorganisms (GCM) 10K type strain sequencing project: providing services to taxonomists for standard genome sequencing and annotation.</title>
        <authorList>
            <consortium name="The Broad Institute Genomics Platform"/>
            <consortium name="The Broad Institute Genome Sequencing Center for Infectious Disease"/>
            <person name="Wu L."/>
            <person name="Ma J."/>
        </authorList>
    </citation>
    <scope>NUCLEOTIDE SEQUENCE [LARGE SCALE GENOMIC DNA]</scope>
    <source>
        <strain evidence="2">CCUG 58127</strain>
    </source>
</reference>
<dbReference type="RefSeq" id="WP_382400840.1">
    <property type="nucleotide sequence ID" value="NZ_JBHSWH010000001.1"/>
</dbReference>
<organism evidence="1 2">
    <name type="scientific">Flexivirga alba</name>
    <dbReference type="NCBI Taxonomy" id="702742"/>
    <lineage>
        <taxon>Bacteria</taxon>
        <taxon>Bacillati</taxon>
        <taxon>Actinomycetota</taxon>
        <taxon>Actinomycetes</taxon>
        <taxon>Micrococcales</taxon>
        <taxon>Dermacoccaceae</taxon>
        <taxon>Flexivirga</taxon>
    </lineage>
</organism>
<name>A0ABW2AFA1_9MICO</name>
<evidence type="ECO:0000313" key="2">
    <source>
        <dbReference type="Proteomes" id="UP001596298"/>
    </source>
</evidence>
<gene>
    <name evidence="1" type="ORF">ACFQDH_09945</name>
</gene>
<dbReference type="Proteomes" id="UP001596298">
    <property type="component" value="Unassembled WGS sequence"/>
</dbReference>
<keyword evidence="2" id="KW-1185">Reference proteome</keyword>